<dbReference type="eggNOG" id="ENOG502RSPP">
    <property type="taxonomic scope" value="Eukaryota"/>
</dbReference>
<dbReference type="InterPro" id="IPR037519">
    <property type="entry name" value="LITAF_fam"/>
</dbReference>
<evidence type="ECO:0000256" key="4">
    <source>
        <dbReference type="ARBA" id="ARBA00022833"/>
    </source>
</evidence>
<protein>
    <recommendedName>
        <fullName evidence="8">LITAF domain-containing protein</fullName>
    </recommendedName>
</protein>
<keyword evidence="10" id="KW-1185">Reference proteome</keyword>
<evidence type="ECO:0000256" key="5">
    <source>
        <dbReference type="ARBA" id="ARBA00023136"/>
    </source>
</evidence>
<feature type="domain" description="LITAF" evidence="8">
    <location>
        <begin position="38"/>
        <end position="123"/>
    </location>
</feature>
<dbReference type="Pfam" id="PF10601">
    <property type="entry name" value="zf-LITAF-like"/>
    <property type="match status" value="1"/>
</dbReference>
<dbReference type="InParanoid" id="F0ZEW2"/>
<dbReference type="SMART" id="SM00714">
    <property type="entry name" value="LITAF"/>
    <property type="match status" value="1"/>
</dbReference>
<comment type="subcellular location">
    <subcellularLocation>
        <location evidence="1">Membrane</location>
        <topology evidence="1">Peripheral membrane protein</topology>
    </subcellularLocation>
</comment>
<evidence type="ECO:0000259" key="8">
    <source>
        <dbReference type="PROSITE" id="PS51837"/>
    </source>
</evidence>
<keyword evidence="5 7" id="KW-0472">Membrane</keyword>
<dbReference type="KEGG" id="dpp:DICPUDRAFT_30205"/>
<dbReference type="GeneID" id="10499689"/>
<keyword evidence="4" id="KW-0862">Zinc</keyword>
<dbReference type="Proteomes" id="UP000001064">
    <property type="component" value="Unassembled WGS sequence"/>
</dbReference>
<dbReference type="GO" id="GO:0016020">
    <property type="term" value="C:membrane"/>
    <property type="evidence" value="ECO:0007669"/>
    <property type="project" value="UniProtKB-SubCell"/>
</dbReference>
<evidence type="ECO:0000256" key="6">
    <source>
        <dbReference type="SAM" id="MobiDB-lite"/>
    </source>
</evidence>
<dbReference type="GO" id="GO:0008270">
    <property type="term" value="F:zinc ion binding"/>
    <property type="evidence" value="ECO:0000318"/>
    <property type="project" value="GO_Central"/>
</dbReference>
<name>F0ZEW2_DICPU</name>
<evidence type="ECO:0000256" key="2">
    <source>
        <dbReference type="ARBA" id="ARBA00005975"/>
    </source>
</evidence>
<reference evidence="10" key="1">
    <citation type="journal article" date="2011" name="Genome Biol.">
        <title>Comparative genomics of the social amoebae Dictyostelium discoideum and Dictyostelium purpureum.</title>
        <authorList>
            <consortium name="US DOE Joint Genome Institute (JGI-PGF)"/>
            <person name="Sucgang R."/>
            <person name="Kuo A."/>
            <person name="Tian X."/>
            <person name="Salerno W."/>
            <person name="Parikh A."/>
            <person name="Feasley C.L."/>
            <person name="Dalin E."/>
            <person name="Tu H."/>
            <person name="Huang E."/>
            <person name="Barry K."/>
            <person name="Lindquist E."/>
            <person name="Shapiro H."/>
            <person name="Bruce D."/>
            <person name="Schmutz J."/>
            <person name="Salamov A."/>
            <person name="Fey P."/>
            <person name="Gaudet P."/>
            <person name="Anjard C."/>
            <person name="Babu M.M."/>
            <person name="Basu S."/>
            <person name="Bushmanova Y."/>
            <person name="van der Wel H."/>
            <person name="Katoh-Kurasawa M."/>
            <person name="Dinh C."/>
            <person name="Coutinho P.M."/>
            <person name="Saito T."/>
            <person name="Elias M."/>
            <person name="Schaap P."/>
            <person name="Kay R.R."/>
            <person name="Henrissat B."/>
            <person name="Eichinger L."/>
            <person name="Rivero F."/>
            <person name="Putnam N.H."/>
            <person name="West C.M."/>
            <person name="Loomis W.F."/>
            <person name="Chisholm R.L."/>
            <person name="Shaulsky G."/>
            <person name="Strassmann J.E."/>
            <person name="Queller D.C."/>
            <person name="Kuspa A."/>
            <person name="Grigoriev I.V."/>
        </authorList>
    </citation>
    <scope>NUCLEOTIDE SEQUENCE [LARGE SCALE GENOMIC DNA]</scope>
    <source>
        <strain evidence="10">QSDP1</strain>
    </source>
</reference>
<evidence type="ECO:0000256" key="7">
    <source>
        <dbReference type="SAM" id="Phobius"/>
    </source>
</evidence>
<accession>F0ZEW2</accession>
<dbReference type="EMBL" id="GL870998">
    <property type="protein sequence ID" value="EGC37497.1"/>
    <property type="molecule type" value="Genomic_DNA"/>
</dbReference>
<sequence>MGGKEHYHGEVHEEPSQIATEYPPPFDPPLSQEMGMNVSNVNTLDIKPKFREIPVDCQCSYCHKYITTTTFFKTGTLTWIFCLVFIFLGCWLGCCLIPFACDSLKDVVHQCPNCHNKLYRYDRLKK</sequence>
<keyword evidence="3" id="KW-0479">Metal-binding</keyword>
<comment type="similarity">
    <text evidence="2">Belongs to the CDIP1/LITAF family.</text>
</comment>
<dbReference type="PANTHER" id="PTHR23292">
    <property type="entry name" value="LIPOPOLYSACCHARIDE-INDUCED TUMOR NECROSIS FACTOR-ALPHA FACTOR"/>
    <property type="match status" value="1"/>
</dbReference>
<dbReference type="InterPro" id="IPR006629">
    <property type="entry name" value="LITAF"/>
</dbReference>
<evidence type="ECO:0000256" key="1">
    <source>
        <dbReference type="ARBA" id="ARBA00004170"/>
    </source>
</evidence>
<evidence type="ECO:0000256" key="3">
    <source>
        <dbReference type="ARBA" id="ARBA00022723"/>
    </source>
</evidence>
<dbReference type="PROSITE" id="PS51837">
    <property type="entry name" value="LITAF"/>
    <property type="match status" value="1"/>
</dbReference>
<feature type="region of interest" description="Disordered" evidence="6">
    <location>
        <begin position="1"/>
        <end position="27"/>
    </location>
</feature>
<gene>
    <name evidence="9" type="ORF">DICPUDRAFT_30205</name>
</gene>
<organism evidence="9 10">
    <name type="scientific">Dictyostelium purpureum</name>
    <name type="common">Slime mold</name>
    <dbReference type="NCBI Taxonomy" id="5786"/>
    <lineage>
        <taxon>Eukaryota</taxon>
        <taxon>Amoebozoa</taxon>
        <taxon>Evosea</taxon>
        <taxon>Eumycetozoa</taxon>
        <taxon>Dictyostelia</taxon>
        <taxon>Dictyosteliales</taxon>
        <taxon>Dictyosteliaceae</taxon>
        <taxon>Dictyostelium</taxon>
    </lineage>
</organism>
<dbReference type="VEuPathDB" id="AmoebaDB:DICPUDRAFT_30205"/>
<dbReference type="OrthoDB" id="18688at2759"/>
<keyword evidence="7" id="KW-1133">Transmembrane helix</keyword>
<dbReference type="RefSeq" id="XP_003285971.1">
    <property type="nucleotide sequence ID" value="XM_003285923.1"/>
</dbReference>
<dbReference type="PANTHER" id="PTHR23292:SF6">
    <property type="entry name" value="FI16602P1-RELATED"/>
    <property type="match status" value="1"/>
</dbReference>
<feature type="compositionally biased region" description="Basic and acidic residues" evidence="6">
    <location>
        <begin position="1"/>
        <end position="15"/>
    </location>
</feature>
<dbReference type="STRING" id="5786.F0ZEW2"/>
<evidence type="ECO:0000313" key="9">
    <source>
        <dbReference type="EMBL" id="EGC37497.1"/>
    </source>
</evidence>
<keyword evidence="7" id="KW-0812">Transmembrane</keyword>
<proteinExistence type="inferred from homology"/>
<dbReference type="AlphaFoldDB" id="F0ZEW2"/>
<evidence type="ECO:0000313" key="10">
    <source>
        <dbReference type="Proteomes" id="UP000001064"/>
    </source>
</evidence>
<feature type="transmembrane region" description="Helical" evidence="7">
    <location>
        <begin position="77"/>
        <end position="100"/>
    </location>
</feature>
<dbReference type="OMA" id="EFMENCC"/>